<keyword evidence="2 3" id="KW-0378">Hydrolase</keyword>
<organism evidence="4 5">
    <name type="scientific">Natronomonas moolapensis (strain DSM 18674 / CECT 7526 / JCM 14361 / 8.8.11)</name>
    <dbReference type="NCBI Taxonomy" id="268739"/>
    <lineage>
        <taxon>Archaea</taxon>
        <taxon>Methanobacteriati</taxon>
        <taxon>Methanobacteriota</taxon>
        <taxon>Stenosarchaea group</taxon>
        <taxon>Halobacteria</taxon>
        <taxon>Halobacteriales</taxon>
        <taxon>Natronomonadaceae</taxon>
        <taxon>Natronomonas</taxon>
    </lineage>
</organism>
<evidence type="ECO:0000256" key="3">
    <source>
        <dbReference type="HAMAP-Rule" id="MF_01440"/>
    </source>
</evidence>
<dbReference type="InterPro" id="IPR011324">
    <property type="entry name" value="Cytotoxic_necrot_fac-like_cat"/>
</dbReference>
<keyword evidence="1 3" id="KW-0145">Chemotaxis</keyword>
<dbReference type="HOGENOM" id="CLU_087854_2_0_2"/>
<dbReference type="eggNOG" id="arCOG02380">
    <property type="taxonomic scope" value="Archaea"/>
</dbReference>
<protein>
    <recommendedName>
        <fullName evidence="3">Probable chemoreceptor glutamine deamidase CheD</fullName>
        <ecNumber evidence="3">3.5.1.44</ecNumber>
    </recommendedName>
</protein>
<dbReference type="PROSITE" id="PS51257">
    <property type="entry name" value="PROKAR_LIPOPROTEIN"/>
    <property type="match status" value="1"/>
</dbReference>
<dbReference type="EMBL" id="HF582854">
    <property type="protein sequence ID" value="CCQ37334.1"/>
    <property type="molecule type" value="Genomic_DNA"/>
</dbReference>
<reference evidence="4 5" key="1">
    <citation type="journal article" date="2013" name="Genome Announc.">
        <title>Genome of the haloarchaeon Natronomonas moolapensis, a neutrophilic member of a previously haloalkaliphilic genus.</title>
        <authorList>
            <person name="Dyall-Smith M.L."/>
            <person name="Pfeiffer F."/>
            <person name="Oberwinkler T."/>
            <person name="Klee K."/>
            <person name="Rampp M."/>
            <person name="Palm P."/>
            <person name="Gross K."/>
            <person name="Schuster S.C."/>
            <person name="Oesterhelt D."/>
        </authorList>
    </citation>
    <scope>NUCLEOTIDE SEQUENCE [LARGE SCALE GENOMIC DNA]</scope>
    <source>
        <strain evidence="5">DSM 18674 / JCM 14361 / 8.8.11</strain>
    </source>
</reference>
<name>M1XSI5_NATM8</name>
<dbReference type="GO" id="GO:0006935">
    <property type="term" value="P:chemotaxis"/>
    <property type="evidence" value="ECO:0007669"/>
    <property type="project" value="UniProtKB-UniRule"/>
</dbReference>
<proteinExistence type="inferred from homology"/>
<evidence type="ECO:0000313" key="4">
    <source>
        <dbReference type="EMBL" id="CCQ37334.1"/>
    </source>
</evidence>
<dbReference type="EC" id="3.5.1.44" evidence="3"/>
<dbReference type="GeneID" id="14653304"/>
<evidence type="ECO:0000256" key="2">
    <source>
        <dbReference type="ARBA" id="ARBA00022801"/>
    </source>
</evidence>
<evidence type="ECO:0000256" key="1">
    <source>
        <dbReference type="ARBA" id="ARBA00022500"/>
    </source>
</evidence>
<dbReference type="HAMAP" id="MF_01440">
    <property type="entry name" value="CheD"/>
    <property type="match status" value="1"/>
</dbReference>
<dbReference type="PANTHER" id="PTHR35147:SF1">
    <property type="entry name" value="CHEMORECEPTOR GLUTAMINE DEAMIDASE CHED-RELATED"/>
    <property type="match status" value="1"/>
</dbReference>
<dbReference type="OrthoDB" id="10499at2157"/>
<dbReference type="PANTHER" id="PTHR35147">
    <property type="entry name" value="CHEMORECEPTOR GLUTAMINE DEAMIDASE CHED-RELATED"/>
    <property type="match status" value="1"/>
</dbReference>
<accession>M1XSI5</accession>
<keyword evidence="5" id="KW-1185">Reference proteome</keyword>
<dbReference type="InterPro" id="IPR038592">
    <property type="entry name" value="CheD-like_sf"/>
</dbReference>
<comment type="similarity">
    <text evidence="3">Belongs to the CheD family.</text>
</comment>
<dbReference type="GO" id="GO:0050568">
    <property type="term" value="F:protein-glutamine glutaminase activity"/>
    <property type="evidence" value="ECO:0007669"/>
    <property type="project" value="UniProtKB-UniRule"/>
</dbReference>
<dbReference type="RefSeq" id="WP_015410079.1">
    <property type="nucleotide sequence ID" value="NC_020388.1"/>
</dbReference>
<dbReference type="Pfam" id="PF03975">
    <property type="entry name" value="CheD"/>
    <property type="match status" value="1"/>
</dbReference>
<dbReference type="Proteomes" id="UP000011867">
    <property type="component" value="Chromosome"/>
</dbReference>
<comment type="catalytic activity">
    <reaction evidence="3">
        <text>L-glutaminyl-[protein] + H2O = L-glutamyl-[protein] + NH4(+)</text>
        <dbReference type="Rhea" id="RHEA:16441"/>
        <dbReference type="Rhea" id="RHEA-COMP:10207"/>
        <dbReference type="Rhea" id="RHEA-COMP:10208"/>
        <dbReference type="ChEBI" id="CHEBI:15377"/>
        <dbReference type="ChEBI" id="CHEBI:28938"/>
        <dbReference type="ChEBI" id="CHEBI:29973"/>
        <dbReference type="ChEBI" id="CHEBI:30011"/>
        <dbReference type="EC" id="3.5.1.44"/>
    </reaction>
</comment>
<dbReference type="InterPro" id="IPR005659">
    <property type="entry name" value="Chemorcpt_Glu_NH3ase_CheD"/>
</dbReference>
<sequence>MGGDRGTGGERIKVSIAEFAVASAGTITTSGLGSCLGVAIYDPDAGLGSLLHPMLPRRDGDDRPPARFVDSGIDSVVDALDDAGADPSSLRAKVTGGAAVVDFGTDGGASIGDRNVAAAREVLAVRGIELVGEEVGGSCGRTMRVDAASGAVVVERTDGVDTEL</sequence>
<dbReference type="SUPFAM" id="SSF64438">
    <property type="entry name" value="CNF1/YfiH-like putative cysteine hydrolases"/>
    <property type="match status" value="1"/>
</dbReference>
<dbReference type="KEGG" id="nmo:Nmlp_3197"/>
<dbReference type="STRING" id="268739.Nmlp_3197"/>
<gene>
    <name evidence="3 4" type="primary">cheD</name>
    <name evidence="4" type="ordered locus">Nmlp_3197</name>
</gene>
<dbReference type="AlphaFoldDB" id="M1XSI5"/>
<dbReference type="CDD" id="cd16352">
    <property type="entry name" value="CheD"/>
    <property type="match status" value="1"/>
</dbReference>
<evidence type="ECO:0000313" key="5">
    <source>
        <dbReference type="Proteomes" id="UP000011867"/>
    </source>
</evidence>
<dbReference type="Gene3D" id="3.30.1330.200">
    <property type="match status" value="1"/>
</dbReference>
<comment type="function">
    <text evidence="3">Probably deamidates glutamine residues to glutamate on methyl-accepting chemotaxis receptors (MCPs), playing an important role in chemotaxis.</text>
</comment>